<evidence type="ECO:0000256" key="1">
    <source>
        <dbReference type="SAM" id="Phobius"/>
    </source>
</evidence>
<keyword evidence="4" id="KW-1185">Reference proteome</keyword>
<accession>A0A4Y7RQ22</accession>
<comment type="caution">
    <text evidence="3">The sequence shown here is derived from an EMBL/GenBank/DDBJ whole genome shotgun (WGS) entry which is preliminary data.</text>
</comment>
<evidence type="ECO:0000259" key="2">
    <source>
        <dbReference type="Pfam" id="PF13400"/>
    </source>
</evidence>
<dbReference type="Proteomes" id="UP000297597">
    <property type="component" value="Unassembled WGS sequence"/>
</dbReference>
<protein>
    <recommendedName>
        <fullName evidence="2">Putative Flp pilus-assembly TadG-like N-terminal domain-containing protein</fullName>
    </recommendedName>
</protein>
<keyword evidence="1" id="KW-0472">Membrane</keyword>
<feature type="transmembrane region" description="Helical" evidence="1">
    <location>
        <begin position="21"/>
        <end position="45"/>
    </location>
</feature>
<evidence type="ECO:0000313" key="4">
    <source>
        <dbReference type="Proteomes" id="UP000297597"/>
    </source>
</evidence>
<name>A0A4Y7RQ22_9FIRM</name>
<keyword evidence="1" id="KW-0812">Transmembrane</keyword>
<keyword evidence="1" id="KW-1133">Transmembrane helix</keyword>
<sequence length="319" mass="33787">MKTIINLLKELKNNQRGSSMVIVAISLVSLIGFAALVIDIGMLTLDKWRLTNAIDAAALAGVQELPTSPTRAREVASTYALSNGCDNAVSTIQSDNGHANCKIVVTASRPVNFFFARILGFGSSTVSARAVAKVAGLTSFVGAAPLAVPNQTFNFNTLYVLKQGSNSPNPPPLGSGNYGALSLGGTGARNYEDNLKYGYDGLLAVGNEVDTETGNMSNPTLRAIEYRMSQCTHSPPCTPSSFDPGCKRILIVPVYDPVVIDQGQVKRIRVVGFAAFLVVSVSGQGNENYIDGYFIRMVANGGTSNYQTDYGLNGASLIE</sequence>
<organism evidence="3 4">
    <name type="scientific">Pelotomaculum propionicicum</name>
    <dbReference type="NCBI Taxonomy" id="258475"/>
    <lineage>
        <taxon>Bacteria</taxon>
        <taxon>Bacillati</taxon>
        <taxon>Bacillota</taxon>
        <taxon>Clostridia</taxon>
        <taxon>Eubacteriales</taxon>
        <taxon>Desulfotomaculaceae</taxon>
        <taxon>Pelotomaculum</taxon>
    </lineage>
</organism>
<dbReference type="InterPro" id="IPR028087">
    <property type="entry name" value="Tad_N"/>
</dbReference>
<dbReference type="Pfam" id="PF13400">
    <property type="entry name" value="Tad"/>
    <property type="match status" value="1"/>
</dbReference>
<feature type="domain" description="Putative Flp pilus-assembly TadG-like N-terminal" evidence="2">
    <location>
        <begin position="17"/>
        <end position="63"/>
    </location>
</feature>
<proteinExistence type="predicted"/>
<dbReference type="AlphaFoldDB" id="A0A4Y7RQ22"/>
<gene>
    <name evidence="3" type="ORF">Pmgp_01958</name>
</gene>
<reference evidence="3 4" key="1">
    <citation type="journal article" date="2018" name="Environ. Microbiol.">
        <title>Novel energy conservation strategies and behaviour of Pelotomaculum schinkii driving syntrophic propionate catabolism.</title>
        <authorList>
            <person name="Hidalgo-Ahumada C.A.P."/>
            <person name="Nobu M.K."/>
            <person name="Narihiro T."/>
            <person name="Tamaki H."/>
            <person name="Liu W.T."/>
            <person name="Kamagata Y."/>
            <person name="Stams A.J.M."/>
            <person name="Imachi H."/>
            <person name="Sousa D.Z."/>
        </authorList>
    </citation>
    <scope>NUCLEOTIDE SEQUENCE [LARGE SCALE GENOMIC DNA]</scope>
    <source>
        <strain evidence="3 4">MGP</strain>
    </source>
</reference>
<dbReference type="EMBL" id="QFFZ01000019">
    <property type="protein sequence ID" value="TEB10943.1"/>
    <property type="molecule type" value="Genomic_DNA"/>
</dbReference>
<dbReference type="RefSeq" id="WP_192902873.1">
    <property type="nucleotide sequence ID" value="NZ_QFFZ01000019.1"/>
</dbReference>
<evidence type="ECO:0000313" key="3">
    <source>
        <dbReference type="EMBL" id="TEB10943.1"/>
    </source>
</evidence>